<keyword evidence="3" id="KW-0964">Secreted</keyword>
<dbReference type="AlphaFoldDB" id="A0A6A5W425"/>
<accession>A0A6A5W425</accession>
<evidence type="ECO:0000259" key="6">
    <source>
        <dbReference type="Pfam" id="PF03443"/>
    </source>
</evidence>
<keyword evidence="8" id="KW-1185">Reference proteome</keyword>
<feature type="domain" description="Auxiliary Activity family 9 catalytic" evidence="6">
    <location>
        <begin position="21"/>
        <end position="234"/>
    </location>
</feature>
<dbReference type="EMBL" id="ML977634">
    <property type="protein sequence ID" value="KAF1995694.1"/>
    <property type="molecule type" value="Genomic_DNA"/>
</dbReference>
<evidence type="ECO:0000256" key="3">
    <source>
        <dbReference type="ARBA" id="ARBA00022525"/>
    </source>
</evidence>
<protein>
    <submittedName>
        <fullName evidence="7">Lytic polysaccharide monooxygenase</fullName>
    </submittedName>
</protein>
<sequence>MAPLALLSLSLALLPTLISAHGHVSGIVVDGKWYTGWNAAMKYQSPIPPTAGWQVDNLDNGFVTPSQFATADIICHKAAKNGGLYIPAKAGAAVKFLWDAWPVSHKGPVIDYIAPCPGDCTSVDKTTLRWTKIKEGAWITGSDPGTWVTDDLVKSNLSWTTTIPSTLASGNYIIRHEIIALHAAGQSNGAQAYPQCINFKVEGTGSETLSGGVAATAFYKATDAGILFNLYSKFTGYTIPGPALKMVAKREAAVVEERGHAKDWLRELEMEE</sequence>
<feature type="chain" id="PRO_5025386158" evidence="5">
    <location>
        <begin position="21"/>
        <end position="272"/>
    </location>
</feature>
<keyword evidence="7" id="KW-0503">Monooxygenase</keyword>
<gene>
    <name evidence="7" type="ORF">P154DRAFT_334158</name>
</gene>
<evidence type="ECO:0000256" key="1">
    <source>
        <dbReference type="ARBA" id="ARBA00001973"/>
    </source>
</evidence>
<dbReference type="PANTHER" id="PTHR33353">
    <property type="entry name" value="PUTATIVE (AFU_ORTHOLOGUE AFUA_1G12560)-RELATED"/>
    <property type="match status" value="1"/>
</dbReference>
<comment type="subcellular location">
    <subcellularLocation>
        <location evidence="2">Secreted</location>
    </subcellularLocation>
</comment>
<evidence type="ECO:0000256" key="2">
    <source>
        <dbReference type="ARBA" id="ARBA00004613"/>
    </source>
</evidence>
<dbReference type="Proteomes" id="UP000799779">
    <property type="component" value="Unassembled WGS sequence"/>
</dbReference>
<evidence type="ECO:0000256" key="5">
    <source>
        <dbReference type="SAM" id="SignalP"/>
    </source>
</evidence>
<dbReference type="GO" id="GO:0004497">
    <property type="term" value="F:monooxygenase activity"/>
    <property type="evidence" value="ECO:0007669"/>
    <property type="project" value="UniProtKB-KW"/>
</dbReference>
<dbReference type="GO" id="GO:0005576">
    <property type="term" value="C:extracellular region"/>
    <property type="evidence" value="ECO:0007669"/>
    <property type="project" value="UniProtKB-SubCell"/>
</dbReference>
<evidence type="ECO:0000313" key="8">
    <source>
        <dbReference type="Proteomes" id="UP000799779"/>
    </source>
</evidence>
<feature type="signal peptide" evidence="5">
    <location>
        <begin position="1"/>
        <end position="20"/>
    </location>
</feature>
<dbReference type="Gene3D" id="2.70.50.70">
    <property type="match status" value="1"/>
</dbReference>
<evidence type="ECO:0000256" key="4">
    <source>
        <dbReference type="ARBA" id="ARBA00023157"/>
    </source>
</evidence>
<proteinExistence type="predicted"/>
<keyword evidence="4" id="KW-1015">Disulfide bond</keyword>
<dbReference type="InterPro" id="IPR005103">
    <property type="entry name" value="AA9_LPMO"/>
</dbReference>
<dbReference type="InterPro" id="IPR049892">
    <property type="entry name" value="AA9"/>
</dbReference>
<keyword evidence="7" id="KW-0560">Oxidoreductase</keyword>
<keyword evidence="5" id="KW-0732">Signal</keyword>
<evidence type="ECO:0000313" key="7">
    <source>
        <dbReference type="EMBL" id="KAF1995694.1"/>
    </source>
</evidence>
<organism evidence="7 8">
    <name type="scientific">Amniculicola lignicola CBS 123094</name>
    <dbReference type="NCBI Taxonomy" id="1392246"/>
    <lineage>
        <taxon>Eukaryota</taxon>
        <taxon>Fungi</taxon>
        <taxon>Dikarya</taxon>
        <taxon>Ascomycota</taxon>
        <taxon>Pezizomycotina</taxon>
        <taxon>Dothideomycetes</taxon>
        <taxon>Pleosporomycetidae</taxon>
        <taxon>Pleosporales</taxon>
        <taxon>Amniculicolaceae</taxon>
        <taxon>Amniculicola</taxon>
    </lineage>
</organism>
<reference evidence="7" key="1">
    <citation type="journal article" date="2020" name="Stud. Mycol.">
        <title>101 Dothideomycetes genomes: a test case for predicting lifestyles and emergence of pathogens.</title>
        <authorList>
            <person name="Haridas S."/>
            <person name="Albert R."/>
            <person name="Binder M."/>
            <person name="Bloem J."/>
            <person name="Labutti K."/>
            <person name="Salamov A."/>
            <person name="Andreopoulos B."/>
            <person name="Baker S."/>
            <person name="Barry K."/>
            <person name="Bills G."/>
            <person name="Bluhm B."/>
            <person name="Cannon C."/>
            <person name="Castanera R."/>
            <person name="Culley D."/>
            <person name="Daum C."/>
            <person name="Ezra D."/>
            <person name="Gonzalez J."/>
            <person name="Henrissat B."/>
            <person name="Kuo A."/>
            <person name="Liang C."/>
            <person name="Lipzen A."/>
            <person name="Lutzoni F."/>
            <person name="Magnuson J."/>
            <person name="Mondo S."/>
            <person name="Nolan M."/>
            <person name="Ohm R."/>
            <person name="Pangilinan J."/>
            <person name="Park H.-J."/>
            <person name="Ramirez L."/>
            <person name="Alfaro M."/>
            <person name="Sun H."/>
            <person name="Tritt A."/>
            <person name="Yoshinaga Y."/>
            <person name="Zwiers L.-H."/>
            <person name="Turgeon B."/>
            <person name="Goodwin S."/>
            <person name="Spatafora J."/>
            <person name="Crous P."/>
            <person name="Grigoriev I."/>
        </authorList>
    </citation>
    <scope>NUCLEOTIDE SEQUENCE</scope>
    <source>
        <strain evidence="7">CBS 123094</strain>
    </source>
</reference>
<dbReference type="OrthoDB" id="4849160at2759"/>
<dbReference type="PANTHER" id="PTHR33353:SF34">
    <property type="entry name" value="ENDO-BETA-1,4-GLUCANASE D"/>
    <property type="match status" value="1"/>
</dbReference>
<dbReference type="Pfam" id="PF03443">
    <property type="entry name" value="AA9"/>
    <property type="match status" value="1"/>
</dbReference>
<comment type="cofactor">
    <cofactor evidence="1">
        <name>Cu(2+)</name>
        <dbReference type="ChEBI" id="CHEBI:29036"/>
    </cofactor>
</comment>
<dbReference type="CDD" id="cd21175">
    <property type="entry name" value="LPMO_AA9"/>
    <property type="match status" value="1"/>
</dbReference>
<name>A0A6A5W425_9PLEO</name>